<proteinExistence type="predicted"/>
<evidence type="ECO:0000313" key="1">
    <source>
        <dbReference type="EMBL" id="PWA79358.1"/>
    </source>
</evidence>
<dbReference type="Proteomes" id="UP000245207">
    <property type="component" value="Unassembled WGS sequence"/>
</dbReference>
<organism evidence="1 2">
    <name type="scientific">Artemisia annua</name>
    <name type="common">Sweet wormwood</name>
    <dbReference type="NCBI Taxonomy" id="35608"/>
    <lineage>
        <taxon>Eukaryota</taxon>
        <taxon>Viridiplantae</taxon>
        <taxon>Streptophyta</taxon>
        <taxon>Embryophyta</taxon>
        <taxon>Tracheophyta</taxon>
        <taxon>Spermatophyta</taxon>
        <taxon>Magnoliopsida</taxon>
        <taxon>eudicotyledons</taxon>
        <taxon>Gunneridae</taxon>
        <taxon>Pentapetalae</taxon>
        <taxon>asterids</taxon>
        <taxon>campanulids</taxon>
        <taxon>Asterales</taxon>
        <taxon>Asteraceae</taxon>
        <taxon>Asteroideae</taxon>
        <taxon>Anthemideae</taxon>
        <taxon>Artemisiinae</taxon>
        <taxon>Artemisia</taxon>
    </lineage>
</organism>
<name>A0A2U1P0U7_ARTAN</name>
<protein>
    <submittedName>
        <fullName evidence="1">Uncharacterized protein</fullName>
    </submittedName>
</protein>
<evidence type="ECO:0000313" key="2">
    <source>
        <dbReference type="Proteomes" id="UP000245207"/>
    </source>
</evidence>
<gene>
    <name evidence="1" type="ORF">CTI12_AA209270</name>
</gene>
<keyword evidence="2" id="KW-1185">Reference proteome</keyword>
<sequence length="115" mass="12633">MSSTENAAGILTPLECGQNEGNTFGNHLSGRRLNKIPMALNQHQERWVTVNPNKRKRASDALTNHGPLSHPFSAEHLLATHGPIYGKRVGEDQVSCLLCHPFKAFKAGPFRPGPR</sequence>
<comment type="caution">
    <text evidence="1">The sequence shown here is derived from an EMBL/GenBank/DDBJ whole genome shotgun (WGS) entry which is preliminary data.</text>
</comment>
<dbReference type="AlphaFoldDB" id="A0A2U1P0U7"/>
<reference evidence="1 2" key="1">
    <citation type="journal article" date="2018" name="Mol. Plant">
        <title>The genome of Artemisia annua provides insight into the evolution of Asteraceae family and artemisinin biosynthesis.</title>
        <authorList>
            <person name="Shen Q."/>
            <person name="Zhang L."/>
            <person name="Liao Z."/>
            <person name="Wang S."/>
            <person name="Yan T."/>
            <person name="Shi P."/>
            <person name="Liu M."/>
            <person name="Fu X."/>
            <person name="Pan Q."/>
            <person name="Wang Y."/>
            <person name="Lv Z."/>
            <person name="Lu X."/>
            <person name="Zhang F."/>
            <person name="Jiang W."/>
            <person name="Ma Y."/>
            <person name="Chen M."/>
            <person name="Hao X."/>
            <person name="Li L."/>
            <person name="Tang Y."/>
            <person name="Lv G."/>
            <person name="Zhou Y."/>
            <person name="Sun X."/>
            <person name="Brodelius P.E."/>
            <person name="Rose J.K.C."/>
            <person name="Tang K."/>
        </authorList>
    </citation>
    <scope>NUCLEOTIDE SEQUENCE [LARGE SCALE GENOMIC DNA]</scope>
    <source>
        <strain evidence="2">cv. Huhao1</strain>
        <tissue evidence="1">Leaf</tissue>
    </source>
</reference>
<dbReference type="EMBL" id="PKPP01001865">
    <property type="protein sequence ID" value="PWA79358.1"/>
    <property type="molecule type" value="Genomic_DNA"/>
</dbReference>
<accession>A0A2U1P0U7</accession>